<proteinExistence type="predicted"/>
<keyword evidence="1" id="KW-1133">Transmembrane helix</keyword>
<evidence type="ECO:0000313" key="3">
    <source>
        <dbReference type="Proteomes" id="UP000642919"/>
    </source>
</evidence>
<evidence type="ECO:0000313" key="2">
    <source>
        <dbReference type="EMBL" id="MBB6090122.1"/>
    </source>
</evidence>
<feature type="transmembrane region" description="Helical" evidence="1">
    <location>
        <begin position="127"/>
        <end position="148"/>
    </location>
</feature>
<protein>
    <recommendedName>
        <fullName evidence="4">DUF457 family protein</fullName>
    </recommendedName>
</protein>
<dbReference type="Proteomes" id="UP000642919">
    <property type="component" value="Unassembled WGS sequence"/>
</dbReference>
<comment type="caution">
    <text evidence="2">The sequence shown here is derived from an EMBL/GenBank/DDBJ whole genome shotgun (WGS) entry which is preliminary data.</text>
</comment>
<reference evidence="2" key="1">
    <citation type="submission" date="2020-08" db="EMBL/GenBank/DDBJ databases">
        <title>Genomic Encyclopedia of Type Strains, Phase IV (KMG-IV): sequencing the most valuable type-strain genomes for metagenomic binning, comparative biology and taxonomic classification.</title>
        <authorList>
            <person name="Goeker M."/>
        </authorList>
    </citation>
    <scope>NUCLEOTIDE SEQUENCE</scope>
    <source>
        <strain evidence="2">DSM 669</strain>
    </source>
</reference>
<organism evidence="2 3">
    <name type="scientific">Halobacterium salinarum</name>
    <name type="common">Halobacterium halobium</name>
    <dbReference type="NCBI Taxonomy" id="2242"/>
    <lineage>
        <taxon>Archaea</taxon>
        <taxon>Methanobacteriati</taxon>
        <taxon>Methanobacteriota</taxon>
        <taxon>Stenosarchaea group</taxon>
        <taxon>Halobacteria</taxon>
        <taxon>Halobacteriales</taxon>
        <taxon>Halobacteriaceae</taxon>
        <taxon>Halobacterium</taxon>
    </lineage>
</organism>
<evidence type="ECO:0000256" key="1">
    <source>
        <dbReference type="SAM" id="Phobius"/>
    </source>
</evidence>
<keyword evidence="1" id="KW-0472">Membrane</keyword>
<dbReference type="AlphaFoldDB" id="A0A841HCV8"/>
<dbReference type="GeneID" id="68693828"/>
<dbReference type="OMA" id="GPEMDPW"/>
<sequence>MMVLTHIAVGFLLAAPVAAAQPALGVPAAAGALVGGGAPDIDLLVGTHRRTLHYPVLGWVGAVPAAVIAAVTPTALTVFVGVGAAAAAVHSTSDVLGAGDELRPWERTTTAAVYDHHAGRWWRARYVIPYDGSPADLAVAAAAAAPALVVYDGVVRWLLAALLALGAVYSLLRRRLVPYFERVV</sequence>
<feature type="transmembrane region" description="Helical" evidence="1">
    <location>
        <begin position="154"/>
        <end position="172"/>
    </location>
</feature>
<evidence type="ECO:0008006" key="4">
    <source>
        <dbReference type="Google" id="ProtNLM"/>
    </source>
</evidence>
<dbReference type="EMBL" id="JACHGX010000004">
    <property type="protein sequence ID" value="MBB6090122.1"/>
    <property type="molecule type" value="Genomic_DNA"/>
</dbReference>
<gene>
    <name evidence="2" type="ORF">HNR49_001495</name>
</gene>
<feature type="transmembrane region" description="Helical" evidence="1">
    <location>
        <begin position="56"/>
        <end position="89"/>
    </location>
</feature>
<accession>A0A841HCV8</accession>
<dbReference type="RefSeq" id="WP_010902733.1">
    <property type="nucleotide sequence ID" value="NZ_JACHGX010000004.1"/>
</dbReference>
<keyword evidence="1" id="KW-0812">Transmembrane</keyword>
<name>A0A841HCV8_HALSI</name>